<dbReference type="CDD" id="cd02966">
    <property type="entry name" value="TlpA_like_family"/>
    <property type="match status" value="1"/>
</dbReference>
<feature type="domain" description="Thioredoxin" evidence="5">
    <location>
        <begin position="229"/>
        <end position="367"/>
    </location>
</feature>
<sequence length="367" mass="42340">MRKLMKFIVLSGLILGGCTSVKEYVIRGEIAGNDAKLYLSVVNEQGKFDTIQQVESQKGKFQIKGILDNPKIGFLTVQDRKGRIPLMLKDTIFDLKIKGNDLGDVRNFSARGGVLQNRKDALDRKEEKIYRERDSVLARFYRANEEDNIFGKMHEMASLQVMDEIYDKEENEYIQKNRDNILGLYLVFYRHSYLNYERLKLKFDMLSEEMKHTPEGQVIDKRYKKLSEVKVGAYAPNFKLPTLDGDSVHLYGKSATIKIIDFWASWCGPCRKENPHLVEIYKKYKDKDLLMISVSMDTDEKAWRKAVKEDGLEWIQACDLQGADGKAVRAYRVTGIPHIFVLDGNNKIIGEKLKGQELDDLLAKYLK</sequence>
<evidence type="ECO:0000313" key="10">
    <source>
        <dbReference type="Proteomes" id="UP000283589"/>
    </source>
</evidence>
<gene>
    <name evidence="7" type="ORF">DWW18_00925</name>
    <name evidence="9" type="ORF">DWZ68_03325</name>
    <name evidence="8" type="ORF">DXA50_19410</name>
    <name evidence="6" type="ORF">I6J59_10040</name>
</gene>
<dbReference type="EMBL" id="QRZA01000001">
    <property type="protein sequence ID" value="RGV36783.1"/>
    <property type="molecule type" value="Genomic_DNA"/>
</dbReference>
<keyword evidence="4" id="KW-0676">Redox-active center</keyword>
<keyword evidence="2" id="KW-0201">Cytochrome c-type biogenesis</keyword>
<evidence type="ECO:0000256" key="1">
    <source>
        <dbReference type="ARBA" id="ARBA00004196"/>
    </source>
</evidence>
<dbReference type="GO" id="GO:0016491">
    <property type="term" value="F:oxidoreductase activity"/>
    <property type="evidence" value="ECO:0007669"/>
    <property type="project" value="InterPro"/>
</dbReference>
<dbReference type="InterPro" id="IPR013740">
    <property type="entry name" value="Redoxin"/>
</dbReference>
<keyword evidence="3" id="KW-1015">Disulfide bond</keyword>
<dbReference type="Proteomes" id="UP000286038">
    <property type="component" value="Unassembled WGS sequence"/>
</dbReference>
<dbReference type="PANTHER" id="PTHR42852">
    <property type="entry name" value="THIOL:DISULFIDE INTERCHANGE PROTEIN DSBE"/>
    <property type="match status" value="1"/>
</dbReference>
<dbReference type="PROSITE" id="PS51352">
    <property type="entry name" value="THIOREDOXIN_2"/>
    <property type="match status" value="1"/>
</dbReference>
<evidence type="ECO:0000259" key="5">
    <source>
        <dbReference type="PROSITE" id="PS51352"/>
    </source>
</evidence>
<dbReference type="EMBL" id="CP069450">
    <property type="protein sequence ID" value="QRO48321.1"/>
    <property type="molecule type" value="Genomic_DNA"/>
</dbReference>
<evidence type="ECO:0000313" key="6">
    <source>
        <dbReference type="EMBL" id="QRO48321.1"/>
    </source>
</evidence>
<evidence type="ECO:0000256" key="4">
    <source>
        <dbReference type="ARBA" id="ARBA00023284"/>
    </source>
</evidence>
<evidence type="ECO:0000313" key="9">
    <source>
        <dbReference type="EMBL" id="RHM46006.1"/>
    </source>
</evidence>
<reference evidence="6 13" key="2">
    <citation type="submission" date="2021-02" db="EMBL/GenBank/DDBJ databases">
        <title>FDA dAtabase for Regulatory Grade micrObial Sequences (FDA-ARGOS): Supporting development and validation of Infectious Disease Dx tests.</title>
        <authorList>
            <person name="Carlson P."/>
            <person name="Fischbach M."/>
            <person name="Hastie J."/>
            <person name="Bilen M."/>
            <person name="Cheng A."/>
            <person name="Tallon L."/>
            <person name="Sadzewicz L."/>
            <person name="Zhao X."/>
            <person name="Boylan J."/>
            <person name="Ott S."/>
            <person name="Bowen H."/>
            <person name="Vavikolanu K."/>
            <person name="Mehta A."/>
            <person name="Aluvathingal J."/>
            <person name="Nadendla S."/>
            <person name="Yan Y."/>
            <person name="Sichtig H."/>
        </authorList>
    </citation>
    <scope>NUCLEOTIDE SEQUENCE [LARGE SCALE GENOMIC DNA]</scope>
    <source>
        <strain evidence="6 13">FDAARGOS_1229</strain>
    </source>
</reference>
<dbReference type="GeneID" id="93099119"/>
<dbReference type="AlphaFoldDB" id="A0A415QNJ0"/>
<dbReference type="InterPro" id="IPR050553">
    <property type="entry name" value="Thioredoxin_ResA/DsbE_sf"/>
</dbReference>
<dbReference type="PROSITE" id="PS00194">
    <property type="entry name" value="THIOREDOXIN_1"/>
    <property type="match status" value="1"/>
</dbReference>
<dbReference type="Proteomes" id="UP000283589">
    <property type="component" value="Unassembled WGS sequence"/>
</dbReference>
<dbReference type="Gene3D" id="3.40.30.10">
    <property type="entry name" value="Glutaredoxin"/>
    <property type="match status" value="1"/>
</dbReference>
<dbReference type="EMBL" id="QRPV01000003">
    <property type="protein sequence ID" value="RHM46006.1"/>
    <property type="molecule type" value="Genomic_DNA"/>
</dbReference>
<evidence type="ECO:0000313" key="12">
    <source>
        <dbReference type="Proteomes" id="UP000286063"/>
    </source>
</evidence>
<evidence type="ECO:0000313" key="13">
    <source>
        <dbReference type="Proteomes" id="UP000654720"/>
    </source>
</evidence>
<evidence type="ECO:0000313" key="8">
    <source>
        <dbReference type="EMBL" id="RGY11367.1"/>
    </source>
</evidence>
<dbReference type="InterPro" id="IPR013766">
    <property type="entry name" value="Thioredoxin_domain"/>
</dbReference>
<dbReference type="GO" id="GO:0017004">
    <property type="term" value="P:cytochrome complex assembly"/>
    <property type="evidence" value="ECO:0007669"/>
    <property type="project" value="UniProtKB-KW"/>
</dbReference>
<dbReference type="PROSITE" id="PS51257">
    <property type="entry name" value="PROKAR_LIPOPROTEIN"/>
    <property type="match status" value="1"/>
</dbReference>
<reference evidence="10 11" key="1">
    <citation type="submission" date="2018-08" db="EMBL/GenBank/DDBJ databases">
        <title>A genome reference for cultivated species of the human gut microbiota.</title>
        <authorList>
            <person name="Zou Y."/>
            <person name="Xue W."/>
            <person name="Luo G."/>
        </authorList>
    </citation>
    <scope>NUCLEOTIDE SEQUENCE [LARGE SCALE GENOMIC DNA]</scope>
    <source>
        <strain evidence="7 10">AF14-49</strain>
        <strain evidence="9 11">AF34-33</strain>
        <strain evidence="8 12">OF02-7</strain>
    </source>
</reference>
<evidence type="ECO:0000256" key="2">
    <source>
        <dbReference type="ARBA" id="ARBA00022748"/>
    </source>
</evidence>
<comment type="subcellular location">
    <subcellularLocation>
        <location evidence="1">Cell envelope</location>
    </subcellularLocation>
</comment>
<dbReference type="InterPro" id="IPR036249">
    <property type="entry name" value="Thioredoxin-like_sf"/>
</dbReference>
<protein>
    <submittedName>
        <fullName evidence="9">AhpC/TSA family protein</fullName>
    </submittedName>
</protein>
<dbReference type="OrthoDB" id="9794348at2"/>
<dbReference type="Pfam" id="PF08534">
    <property type="entry name" value="Redoxin"/>
    <property type="match status" value="1"/>
</dbReference>
<dbReference type="SUPFAM" id="SSF52833">
    <property type="entry name" value="Thioredoxin-like"/>
    <property type="match status" value="1"/>
</dbReference>
<dbReference type="PANTHER" id="PTHR42852:SF6">
    <property type="entry name" value="THIOL:DISULFIDE INTERCHANGE PROTEIN DSBE"/>
    <property type="match status" value="1"/>
</dbReference>
<dbReference type="STRING" id="1121130.GCA_000519105_00380"/>
<dbReference type="InterPro" id="IPR025380">
    <property type="entry name" value="DUF4369"/>
</dbReference>
<proteinExistence type="predicted"/>
<accession>A0A415QNJ0</accession>
<dbReference type="Pfam" id="PF14289">
    <property type="entry name" value="DUF4369"/>
    <property type="match status" value="1"/>
</dbReference>
<dbReference type="InterPro" id="IPR017937">
    <property type="entry name" value="Thioredoxin_CS"/>
</dbReference>
<organism evidence="9 11">
    <name type="scientific">Butyricimonas virosa</name>
    <dbReference type="NCBI Taxonomy" id="544645"/>
    <lineage>
        <taxon>Bacteria</taxon>
        <taxon>Pseudomonadati</taxon>
        <taxon>Bacteroidota</taxon>
        <taxon>Bacteroidia</taxon>
        <taxon>Bacteroidales</taxon>
        <taxon>Odoribacteraceae</taxon>
        <taxon>Butyricimonas</taxon>
    </lineage>
</organism>
<dbReference type="GO" id="GO:0030313">
    <property type="term" value="C:cell envelope"/>
    <property type="evidence" value="ECO:0007669"/>
    <property type="project" value="UniProtKB-SubCell"/>
</dbReference>
<dbReference type="Proteomes" id="UP000654720">
    <property type="component" value="Chromosome"/>
</dbReference>
<dbReference type="Proteomes" id="UP000286063">
    <property type="component" value="Unassembled WGS sequence"/>
</dbReference>
<dbReference type="EMBL" id="QSCR01000055">
    <property type="protein sequence ID" value="RGY11367.1"/>
    <property type="molecule type" value="Genomic_DNA"/>
</dbReference>
<keyword evidence="13" id="KW-1185">Reference proteome</keyword>
<dbReference type="RefSeq" id="WP_027199731.1">
    <property type="nucleotide sequence ID" value="NZ_CABJDM010000003.1"/>
</dbReference>
<evidence type="ECO:0000313" key="11">
    <source>
        <dbReference type="Proteomes" id="UP000286038"/>
    </source>
</evidence>
<name>A0A415QNJ0_9BACT</name>
<evidence type="ECO:0000313" key="7">
    <source>
        <dbReference type="EMBL" id="RGV36783.1"/>
    </source>
</evidence>
<evidence type="ECO:0000256" key="3">
    <source>
        <dbReference type="ARBA" id="ARBA00023157"/>
    </source>
</evidence>